<dbReference type="PANTHER" id="PTHR22809">
    <property type="entry name" value="METHYLTRANSFERASE-RELATED"/>
    <property type="match status" value="1"/>
</dbReference>
<evidence type="ECO:0000256" key="10">
    <source>
        <dbReference type="ARBA" id="ARBA00058280"/>
    </source>
</evidence>
<dbReference type="GO" id="GO:0052735">
    <property type="term" value="F:tRNA (cytidine-3-)-methyltransferase activity"/>
    <property type="evidence" value="ECO:0007669"/>
    <property type="project" value="UniProtKB-ARBA"/>
</dbReference>
<dbReference type="GO" id="GO:0030488">
    <property type="term" value="P:tRNA methylation"/>
    <property type="evidence" value="ECO:0007669"/>
    <property type="project" value="UniProtKB-ARBA"/>
</dbReference>
<comment type="subunit">
    <text evidence="11">Monomer. Interacts with SARS1/SerRS; interaction is mediated via tRNA(Ser) and is required for N(3)-methylcytidine methylation.</text>
</comment>
<comment type="catalytic activity">
    <reaction evidence="9">
        <text>cytidine(32) in tRNA(Ser) + S-adenosyl-L-methionine = N(3)-methylcytidine(32) in tRNA(Ser) + S-adenosyl-L-homocysteine + H(+)</text>
        <dbReference type="Rhea" id="RHEA:50956"/>
        <dbReference type="Rhea" id="RHEA-COMP:12849"/>
        <dbReference type="Rhea" id="RHEA-COMP:12851"/>
        <dbReference type="ChEBI" id="CHEBI:15378"/>
        <dbReference type="ChEBI" id="CHEBI:57856"/>
        <dbReference type="ChEBI" id="CHEBI:59789"/>
        <dbReference type="ChEBI" id="CHEBI:74894"/>
        <dbReference type="ChEBI" id="CHEBI:82748"/>
    </reaction>
    <physiologicalReaction direction="left-to-right" evidence="9">
        <dbReference type="Rhea" id="RHEA:50957"/>
    </physiologicalReaction>
</comment>
<dbReference type="EC" id="2.1.1.-" evidence="12"/>
<evidence type="ECO:0000256" key="3">
    <source>
        <dbReference type="ARBA" id="ARBA00009725"/>
    </source>
</evidence>
<dbReference type="EMBL" id="JAHLQT010009960">
    <property type="protein sequence ID" value="KAG7173402.1"/>
    <property type="molecule type" value="Genomic_DNA"/>
</dbReference>
<evidence type="ECO:0000256" key="6">
    <source>
        <dbReference type="ARBA" id="ARBA00022679"/>
    </source>
</evidence>
<dbReference type="OrthoDB" id="417697at2759"/>
<feature type="domain" description="Methyltransferase type 12" evidence="13">
    <location>
        <begin position="91"/>
        <end position="191"/>
    </location>
</feature>
<gene>
    <name evidence="14" type="primary">Mettl6-L</name>
    <name evidence="14" type="ORF">Hamer_G018688</name>
</gene>
<comment type="function">
    <text evidence="10">S-adenosyl-L-methionine-dependent methyltransferase that mediates N(3)-methylcytidine modification of residue 32 of the tRNA anticodon loop of tRNA(Ser), including tRNA(Ser)(UGA) and tRNA(Ser)(GCU). Interaction with SARS1/SerRS is required for N(3)-methylcytidine methylation.</text>
</comment>
<evidence type="ECO:0000313" key="14">
    <source>
        <dbReference type="EMBL" id="KAG7173402.1"/>
    </source>
</evidence>
<keyword evidence="7" id="KW-0819">tRNA processing</keyword>
<evidence type="ECO:0000256" key="4">
    <source>
        <dbReference type="ARBA" id="ARBA00022490"/>
    </source>
</evidence>
<dbReference type="Proteomes" id="UP000747542">
    <property type="component" value="Unassembled WGS sequence"/>
</dbReference>
<comment type="similarity">
    <text evidence="3 12">Belongs to the methyltransferase superfamily. METL family.</text>
</comment>
<evidence type="ECO:0000256" key="1">
    <source>
        <dbReference type="ARBA" id="ARBA00004123"/>
    </source>
</evidence>
<reference evidence="14" key="1">
    <citation type="journal article" date="2021" name="Sci. Adv.">
        <title>The American lobster genome reveals insights on longevity, neural, and immune adaptations.</title>
        <authorList>
            <person name="Polinski J.M."/>
            <person name="Zimin A.V."/>
            <person name="Clark K.F."/>
            <person name="Kohn A.B."/>
            <person name="Sadowski N."/>
            <person name="Timp W."/>
            <person name="Ptitsyn A."/>
            <person name="Khanna P."/>
            <person name="Romanova D.Y."/>
            <person name="Williams P."/>
            <person name="Greenwood S.J."/>
            <person name="Moroz L.L."/>
            <person name="Walt D.R."/>
            <person name="Bodnar A.G."/>
        </authorList>
    </citation>
    <scope>NUCLEOTIDE SEQUENCE</scope>
    <source>
        <strain evidence="14">GMGI-L3</strain>
    </source>
</reference>
<dbReference type="InterPro" id="IPR013217">
    <property type="entry name" value="Methyltransf_12"/>
</dbReference>
<accession>A0A8J5TJY4</accession>
<proteinExistence type="inferred from homology"/>
<protein>
    <recommendedName>
        <fullName evidence="12">tRNA N(3)-methylcytidine methyltransferase</fullName>
        <ecNumber evidence="12">2.1.1.-</ecNumber>
    </recommendedName>
</protein>
<keyword evidence="5 12" id="KW-0489">Methyltransferase</keyword>
<dbReference type="PIRSF" id="PIRSF037755">
    <property type="entry name" value="Mettl2_prd"/>
    <property type="match status" value="1"/>
</dbReference>
<name>A0A8J5TJY4_HOMAM</name>
<dbReference type="InterPro" id="IPR026113">
    <property type="entry name" value="METTL2/6/8-like"/>
</dbReference>
<comment type="caution">
    <text evidence="14">The sequence shown here is derived from an EMBL/GenBank/DDBJ whole genome shotgun (WGS) entry which is preliminary data.</text>
</comment>
<evidence type="ECO:0000256" key="2">
    <source>
        <dbReference type="ARBA" id="ARBA00004496"/>
    </source>
</evidence>
<dbReference type="PANTHER" id="PTHR22809:SF5">
    <property type="entry name" value="TRNA N(3)-METHYLCYTIDINE METHYLTRANSFERASE METTL6"/>
    <property type="match status" value="1"/>
</dbReference>
<keyword evidence="15" id="KW-1185">Reference proteome</keyword>
<evidence type="ECO:0000256" key="11">
    <source>
        <dbReference type="ARBA" id="ARBA00065134"/>
    </source>
</evidence>
<dbReference type="GO" id="GO:0005737">
    <property type="term" value="C:cytoplasm"/>
    <property type="evidence" value="ECO:0007669"/>
    <property type="project" value="UniProtKB-SubCell"/>
</dbReference>
<keyword evidence="8" id="KW-0539">Nucleus</keyword>
<evidence type="ECO:0000256" key="7">
    <source>
        <dbReference type="ARBA" id="ARBA00022694"/>
    </source>
</evidence>
<comment type="subcellular location">
    <subcellularLocation>
        <location evidence="2">Cytoplasm</location>
    </subcellularLocation>
    <subcellularLocation>
        <location evidence="1">Nucleus</location>
    </subcellularLocation>
</comment>
<sequence length="276" mass="32104">MSEPGLDSPEKESEVGHYLRTLLESEVEGLLRQDSRGLVGEFRQQKLEREAAKNWDKFYKRNETRFFKDRHWTTREFQELIGDGETTRTLIEVGCGVGNFLYPLLEENLNLFVYACDFSPRAIRLVKSHPKYDESKVKAFECDITKEELRSITGNEVDIISLIFVLSALHPEKFKEVVSNLYRCLKPGGMVLVRDYGLYDMAMLRFGPGNKLGERFYVRQDGTRSYYFTEEELRQLFEGSGFVVSSNHYVSRQTVNKKEGINARRIFIQAKFMKPS</sequence>
<keyword evidence="6 12" id="KW-0808">Transferase</keyword>
<evidence type="ECO:0000313" key="15">
    <source>
        <dbReference type="Proteomes" id="UP000747542"/>
    </source>
</evidence>
<dbReference type="AlphaFoldDB" id="A0A8J5TJY4"/>
<organism evidence="14 15">
    <name type="scientific">Homarus americanus</name>
    <name type="common">American lobster</name>
    <dbReference type="NCBI Taxonomy" id="6706"/>
    <lineage>
        <taxon>Eukaryota</taxon>
        <taxon>Metazoa</taxon>
        <taxon>Ecdysozoa</taxon>
        <taxon>Arthropoda</taxon>
        <taxon>Crustacea</taxon>
        <taxon>Multicrustacea</taxon>
        <taxon>Malacostraca</taxon>
        <taxon>Eumalacostraca</taxon>
        <taxon>Eucarida</taxon>
        <taxon>Decapoda</taxon>
        <taxon>Pleocyemata</taxon>
        <taxon>Astacidea</taxon>
        <taxon>Nephropoidea</taxon>
        <taxon>Nephropidae</taxon>
        <taxon>Homarus</taxon>
    </lineage>
</organism>
<dbReference type="FunFam" id="3.40.50.150:FF:000279">
    <property type="entry name" value="Methyltransferase-like protein"/>
    <property type="match status" value="1"/>
</dbReference>
<evidence type="ECO:0000256" key="9">
    <source>
        <dbReference type="ARBA" id="ARBA00050646"/>
    </source>
</evidence>
<evidence type="ECO:0000259" key="13">
    <source>
        <dbReference type="Pfam" id="PF08242"/>
    </source>
</evidence>
<evidence type="ECO:0000256" key="8">
    <source>
        <dbReference type="ARBA" id="ARBA00023242"/>
    </source>
</evidence>
<evidence type="ECO:0000256" key="5">
    <source>
        <dbReference type="ARBA" id="ARBA00022603"/>
    </source>
</evidence>
<dbReference type="Pfam" id="PF08242">
    <property type="entry name" value="Methyltransf_12"/>
    <property type="match status" value="1"/>
</dbReference>
<keyword evidence="4" id="KW-0963">Cytoplasm</keyword>
<dbReference type="CDD" id="cd02440">
    <property type="entry name" value="AdoMet_MTases"/>
    <property type="match status" value="1"/>
</dbReference>
<evidence type="ECO:0000256" key="12">
    <source>
        <dbReference type="PIRNR" id="PIRNR037755"/>
    </source>
</evidence>
<dbReference type="GO" id="GO:0005634">
    <property type="term" value="C:nucleus"/>
    <property type="evidence" value="ECO:0007669"/>
    <property type="project" value="UniProtKB-SubCell"/>
</dbReference>